<organism evidence="1 2">
    <name type="scientific">Vogesella alkaliphila</name>
    <dbReference type="NCBI Taxonomy" id="1193621"/>
    <lineage>
        <taxon>Bacteria</taxon>
        <taxon>Pseudomonadati</taxon>
        <taxon>Pseudomonadota</taxon>
        <taxon>Betaproteobacteria</taxon>
        <taxon>Neisseriales</taxon>
        <taxon>Chromobacteriaceae</taxon>
        <taxon>Vogesella</taxon>
    </lineage>
</organism>
<dbReference type="NCBIfam" id="NF038262">
    <property type="entry name" value="SiaB_fam_kinase"/>
    <property type="match status" value="1"/>
</dbReference>
<sequence length="188" mass="20478">MPNQGGASMEPFDLFSMRESYNRQQIMLCFNGPISRSLIEEIGNALRNYLAADHAHPSSAMDVFGVYIELTQNIRHYAQQKGWTETDASATVVVARNDAGHYVVSAGNIIEQADGEALLACIDELAGLDKAALKARYKEQLRKPREAEAASGAGLGLIDIARKSSAPLQGNLRRLTDGRAFVSLRAEI</sequence>
<dbReference type="Pfam" id="PF19788">
    <property type="entry name" value="DUF6272"/>
    <property type="match status" value="1"/>
</dbReference>
<accession>A0ABQ2Z1V4</accession>
<evidence type="ECO:0008006" key="3">
    <source>
        <dbReference type="Google" id="ProtNLM"/>
    </source>
</evidence>
<dbReference type="InterPro" id="IPR046239">
    <property type="entry name" value="DUF6272"/>
</dbReference>
<evidence type="ECO:0000313" key="2">
    <source>
        <dbReference type="Proteomes" id="UP000600877"/>
    </source>
</evidence>
<dbReference type="NCBIfam" id="NF038264">
    <property type="entry name" value="kinase_SiaB"/>
    <property type="match status" value="1"/>
</dbReference>
<keyword evidence="2" id="KW-1185">Reference proteome</keyword>
<evidence type="ECO:0000313" key="1">
    <source>
        <dbReference type="EMBL" id="GGY00890.1"/>
    </source>
</evidence>
<name>A0ABQ2Z1V4_9NEIS</name>
<dbReference type="Proteomes" id="UP000600877">
    <property type="component" value="Unassembled WGS sequence"/>
</dbReference>
<reference evidence="2" key="1">
    <citation type="journal article" date="2019" name="Int. J. Syst. Evol. Microbiol.">
        <title>The Global Catalogue of Microorganisms (GCM) 10K type strain sequencing project: providing services to taxonomists for standard genome sequencing and annotation.</title>
        <authorList>
            <consortium name="The Broad Institute Genomics Platform"/>
            <consortium name="The Broad Institute Genome Sequencing Center for Infectious Disease"/>
            <person name="Wu L."/>
            <person name="Ma J."/>
        </authorList>
    </citation>
    <scope>NUCLEOTIDE SEQUENCE [LARGE SCALE GENOMIC DNA]</scope>
    <source>
        <strain evidence="2">KCTC 32041</strain>
    </source>
</reference>
<comment type="caution">
    <text evidence="1">The sequence shown here is derived from an EMBL/GenBank/DDBJ whole genome shotgun (WGS) entry which is preliminary data.</text>
</comment>
<gene>
    <name evidence="1" type="ORF">GCM10011290_31180</name>
</gene>
<dbReference type="EMBL" id="BMYW01000016">
    <property type="protein sequence ID" value="GGY00890.1"/>
    <property type="molecule type" value="Genomic_DNA"/>
</dbReference>
<proteinExistence type="predicted"/>
<protein>
    <recommendedName>
        <fullName evidence="3">ATP-binding protein</fullName>
    </recommendedName>
</protein>